<dbReference type="AlphaFoldDB" id="A0A2N0ZH11"/>
<dbReference type="PROSITE" id="PS50943">
    <property type="entry name" value="HTH_CROC1"/>
    <property type="match status" value="1"/>
</dbReference>
<dbReference type="Pfam" id="PF01381">
    <property type="entry name" value="HTH_3"/>
    <property type="match status" value="1"/>
</dbReference>
<dbReference type="SUPFAM" id="SSF47413">
    <property type="entry name" value="lambda repressor-like DNA-binding domains"/>
    <property type="match status" value="1"/>
</dbReference>
<dbReference type="CDD" id="cd00093">
    <property type="entry name" value="HTH_XRE"/>
    <property type="match status" value="1"/>
</dbReference>
<dbReference type="Gene3D" id="1.10.260.40">
    <property type="entry name" value="lambda repressor-like DNA-binding domains"/>
    <property type="match status" value="1"/>
</dbReference>
<protein>
    <submittedName>
        <fullName evidence="2">XRE family transcriptional regulator</fullName>
    </submittedName>
</protein>
<evidence type="ECO:0000259" key="1">
    <source>
        <dbReference type="PROSITE" id="PS50943"/>
    </source>
</evidence>
<dbReference type="EMBL" id="PISD01000024">
    <property type="protein sequence ID" value="PKG28799.1"/>
    <property type="molecule type" value="Genomic_DNA"/>
</dbReference>
<gene>
    <name evidence="2" type="ORF">CWS20_11850</name>
</gene>
<dbReference type="Proteomes" id="UP000233343">
    <property type="component" value="Unassembled WGS sequence"/>
</dbReference>
<organism evidence="2 3">
    <name type="scientific">Cytobacillus horneckiae</name>
    <dbReference type="NCBI Taxonomy" id="549687"/>
    <lineage>
        <taxon>Bacteria</taxon>
        <taxon>Bacillati</taxon>
        <taxon>Bacillota</taxon>
        <taxon>Bacilli</taxon>
        <taxon>Bacillales</taxon>
        <taxon>Bacillaceae</taxon>
        <taxon>Cytobacillus</taxon>
    </lineage>
</organism>
<dbReference type="InterPro" id="IPR010982">
    <property type="entry name" value="Lambda_DNA-bd_dom_sf"/>
</dbReference>
<feature type="domain" description="HTH cro/C1-type" evidence="1">
    <location>
        <begin position="3"/>
        <end position="48"/>
    </location>
</feature>
<keyword evidence="3" id="KW-1185">Reference proteome</keyword>
<evidence type="ECO:0000313" key="3">
    <source>
        <dbReference type="Proteomes" id="UP000233343"/>
    </source>
</evidence>
<dbReference type="InterPro" id="IPR001387">
    <property type="entry name" value="Cro/C1-type_HTH"/>
</dbReference>
<reference evidence="2 3" key="1">
    <citation type="journal article" date="2010" name="Int. J. Syst. Evol. Microbiol.">
        <title>Bacillus horneckiae sp. nov., isolated from a spacecraft-assembly clean room.</title>
        <authorList>
            <person name="Vaishampayan P."/>
            <person name="Probst A."/>
            <person name="Krishnamurthi S."/>
            <person name="Ghosh S."/>
            <person name="Osman S."/>
            <person name="McDowall A."/>
            <person name="Ruckmani A."/>
            <person name="Mayilraj S."/>
            <person name="Venkateswaran K."/>
        </authorList>
    </citation>
    <scope>NUCLEOTIDE SEQUENCE [LARGE SCALE GENOMIC DNA]</scope>
    <source>
        <strain evidence="3">1PO1SC</strain>
    </source>
</reference>
<sequence>MQLTQQDLSNKLSISTIYVRKIEKGVANPGRETMIKYENFFKTDMRKLFPDLFFDNNDKKLIKRAI</sequence>
<comment type="caution">
    <text evidence="2">The sequence shown here is derived from an EMBL/GenBank/DDBJ whole genome shotgun (WGS) entry which is preliminary data.</text>
</comment>
<evidence type="ECO:0000313" key="2">
    <source>
        <dbReference type="EMBL" id="PKG28799.1"/>
    </source>
</evidence>
<proteinExistence type="predicted"/>
<accession>A0A2N0ZH11</accession>
<dbReference type="GO" id="GO:0003677">
    <property type="term" value="F:DNA binding"/>
    <property type="evidence" value="ECO:0007669"/>
    <property type="project" value="InterPro"/>
</dbReference>
<name>A0A2N0ZH11_9BACI</name>